<comment type="subcellular location">
    <subcellularLocation>
        <location evidence="1">Membrane</location>
        <topology evidence="1">Multi-pass membrane protein</topology>
    </subcellularLocation>
</comment>
<evidence type="ECO:0000256" key="5">
    <source>
        <dbReference type="SAM" id="Phobius"/>
    </source>
</evidence>
<name>A0A4S8LWN7_DENBC</name>
<dbReference type="InterPro" id="IPR007568">
    <property type="entry name" value="RTA1"/>
</dbReference>
<organism evidence="6 7">
    <name type="scientific">Dendrothele bispora (strain CBS 962.96)</name>
    <dbReference type="NCBI Taxonomy" id="1314807"/>
    <lineage>
        <taxon>Eukaryota</taxon>
        <taxon>Fungi</taxon>
        <taxon>Dikarya</taxon>
        <taxon>Basidiomycota</taxon>
        <taxon>Agaricomycotina</taxon>
        <taxon>Agaricomycetes</taxon>
        <taxon>Agaricomycetidae</taxon>
        <taxon>Agaricales</taxon>
        <taxon>Agaricales incertae sedis</taxon>
        <taxon>Dendrothele</taxon>
    </lineage>
</organism>
<keyword evidence="4 5" id="KW-0472">Membrane</keyword>
<dbReference type="Proteomes" id="UP000297245">
    <property type="component" value="Unassembled WGS sequence"/>
</dbReference>
<evidence type="ECO:0000313" key="6">
    <source>
        <dbReference type="EMBL" id="THU94054.1"/>
    </source>
</evidence>
<keyword evidence="3 5" id="KW-1133">Transmembrane helix</keyword>
<accession>A0A4S8LWN7</accession>
<evidence type="ECO:0000256" key="4">
    <source>
        <dbReference type="ARBA" id="ARBA00023136"/>
    </source>
</evidence>
<reference evidence="6 7" key="1">
    <citation type="journal article" date="2019" name="Nat. Ecol. Evol.">
        <title>Megaphylogeny resolves global patterns of mushroom evolution.</title>
        <authorList>
            <person name="Varga T."/>
            <person name="Krizsan K."/>
            <person name="Foldi C."/>
            <person name="Dima B."/>
            <person name="Sanchez-Garcia M."/>
            <person name="Sanchez-Ramirez S."/>
            <person name="Szollosi G.J."/>
            <person name="Szarkandi J.G."/>
            <person name="Papp V."/>
            <person name="Albert L."/>
            <person name="Andreopoulos W."/>
            <person name="Angelini C."/>
            <person name="Antonin V."/>
            <person name="Barry K.W."/>
            <person name="Bougher N.L."/>
            <person name="Buchanan P."/>
            <person name="Buyck B."/>
            <person name="Bense V."/>
            <person name="Catcheside P."/>
            <person name="Chovatia M."/>
            <person name="Cooper J."/>
            <person name="Damon W."/>
            <person name="Desjardin D."/>
            <person name="Finy P."/>
            <person name="Geml J."/>
            <person name="Haridas S."/>
            <person name="Hughes K."/>
            <person name="Justo A."/>
            <person name="Karasinski D."/>
            <person name="Kautmanova I."/>
            <person name="Kiss B."/>
            <person name="Kocsube S."/>
            <person name="Kotiranta H."/>
            <person name="LaButti K.M."/>
            <person name="Lechner B.E."/>
            <person name="Liimatainen K."/>
            <person name="Lipzen A."/>
            <person name="Lukacs Z."/>
            <person name="Mihaltcheva S."/>
            <person name="Morgado L.N."/>
            <person name="Niskanen T."/>
            <person name="Noordeloos M.E."/>
            <person name="Ohm R.A."/>
            <person name="Ortiz-Santana B."/>
            <person name="Ovrebo C."/>
            <person name="Racz N."/>
            <person name="Riley R."/>
            <person name="Savchenko A."/>
            <person name="Shiryaev A."/>
            <person name="Soop K."/>
            <person name="Spirin V."/>
            <person name="Szebenyi C."/>
            <person name="Tomsovsky M."/>
            <person name="Tulloss R.E."/>
            <person name="Uehling J."/>
            <person name="Grigoriev I.V."/>
            <person name="Vagvolgyi C."/>
            <person name="Papp T."/>
            <person name="Martin F.M."/>
            <person name="Miettinen O."/>
            <person name="Hibbett D.S."/>
            <person name="Nagy L.G."/>
        </authorList>
    </citation>
    <scope>NUCLEOTIDE SEQUENCE [LARGE SCALE GENOMIC DNA]</scope>
    <source>
        <strain evidence="6 7">CBS 962.96</strain>
    </source>
</reference>
<dbReference type="GO" id="GO:0016020">
    <property type="term" value="C:membrane"/>
    <property type="evidence" value="ECO:0007669"/>
    <property type="project" value="UniProtKB-SubCell"/>
</dbReference>
<dbReference type="AlphaFoldDB" id="A0A4S8LWN7"/>
<dbReference type="Pfam" id="PF04479">
    <property type="entry name" value="RTA1"/>
    <property type="match status" value="1"/>
</dbReference>
<feature type="transmembrane region" description="Helical" evidence="5">
    <location>
        <begin position="12"/>
        <end position="32"/>
    </location>
</feature>
<evidence type="ECO:0000256" key="1">
    <source>
        <dbReference type="ARBA" id="ARBA00004141"/>
    </source>
</evidence>
<keyword evidence="7" id="KW-1185">Reference proteome</keyword>
<evidence type="ECO:0000256" key="2">
    <source>
        <dbReference type="ARBA" id="ARBA00022692"/>
    </source>
</evidence>
<evidence type="ECO:0000256" key="3">
    <source>
        <dbReference type="ARBA" id="ARBA00022989"/>
    </source>
</evidence>
<keyword evidence="2 5" id="KW-0812">Transmembrane</keyword>
<proteinExistence type="predicted"/>
<evidence type="ECO:0000313" key="7">
    <source>
        <dbReference type="Proteomes" id="UP000297245"/>
    </source>
</evidence>
<protein>
    <submittedName>
        <fullName evidence="6">Uncharacterized protein</fullName>
    </submittedName>
</protein>
<dbReference type="EMBL" id="ML179233">
    <property type="protein sequence ID" value="THU94054.1"/>
    <property type="molecule type" value="Genomic_DNA"/>
</dbReference>
<gene>
    <name evidence="6" type="ORF">K435DRAFT_860957</name>
</gene>
<sequence>MTDNGKVMHTEWLFAFLDTGFVLAAMYVWNFAHPGWFLHPNPEKKDLEMRATASIQ</sequence>